<evidence type="ECO:0000313" key="5">
    <source>
        <dbReference type="Proteomes" id="UP000326837"/>
    </source>
</evidence>
<dbReference type="KEGG" id="lpav:PLANPX_1052"/>
<dbReference type="PIRSF" id="PIRSF015626">
    <property type="entry name" value="FdhD"/>
    <property type="match status" value="1"/>
</dbReference>
<dbReference type="GO" id="GO:0016783">
    <property type="term" value="F:sulfurtransferase activity"/>
    <property type="evidence" value="ECO:0007669"/>
    <property type="project" value="InterPro"/>
</dbReference>
<gene>
    <name evidence="3" type="primary">fdhD</name>
    <name evidence="4" type="ORF">PLANPX_1052</name>
</gene>
<dbReference type="PANTHER" id="PTHR30592">
    <property type="entry name" value="FORMATE DEHYDROGENASE"/>
    <property type="match status" value="1"/>
</dbReference>
<dbReference type="RefSeq" id="WP_152097585.1">
    <property type="nucleotide sequence ID" value="NZ_AP021861.1"/>
</dbReference>
<proteinExistence type="inferred from homology"/>
<dbReference type="GO" id="GO:0006777">
    <property type="term" value="P:Mo-molybdopterin cofactor biosynthetic process"/>
    <property type="evidence" value="ECO:0007669"/>
    <property type="project" value="UniProtKB-UniRule"/>
</dbReference>
<comment type="subcellular location">
    <subcellularLocation>
        <location evidence="3">Cytoplasm</location>
    </subcellularLocation>
</comment>
<name>A0A5K7X4H1_9BACT</name>
<comment type="similarity">
    <text evidence="3">Belongs to the FdhD family.</text>
</comment>
<comment type="function">
    <text evidence="3">Required for formate dehydrogenase (FDH) activity. Acts as a sulfur carrier protein that transfers sulfur from IscS to the molybdenum cofactor prior to its insertion into FDH.</text>
</comment>
<dbReference type="Gene3D" id="3.40.140.10">
    <property type="entry name" value="Cytidine Deaminase, domain 2"/>
    <property type="match status" value="1"/>
</dbReference>
<dbReference type="Proteomes" id="UP000326837">
    <property type="component" value="Chromosome"/>
</dbReference>
<organism evidence="4 5">
    <name type="scientific">Lacipirellula parvula</name>
    <dbReference type="NCBI Taxonomy" id="2650471"/>
    <lineage>
        <taxon>Bacteria</taxon>
        <taxon>Pseudomonadati</taxon>
        <taxon>Planctomycetota</taxon>
        <taxon>Planctomycetia</taxon>
        <taxon>Pirellulales</taxon>
        <taxon>Lacipirellulaceae</taxon>
        <taxon>Lacipirellula</taxon>
    </lineage>
</organism>
<dbReference type="Gene3D" id="3.10.20.10">
    <property type="match status" value="1"/>
</dbReference>
<dbReference type="NCBIfam" id="TIGR00129">
    <property type="entry name" value="fdhD_narQ"/>
    <property type="match status" value="1"/>
</dbReference>
<evidence type="ECO:0000313" key="4">
    <source>
        <dbReference type="EMBL" id="BBO31440.1"/>
    </source>
</evidence>
<sequence length="303" mass="32172">MAVDDERVDSTSRACASVETWRLRGDEVVAEHDLLAVEEPLEIRLAHGERGHRVRQAVSITMRTPGHDVELAVGFLFTEGIITSPEQIAGVTSCGAGNVACVKLRPGVAVDLARLERHFYTSSSCGVCGKASLEAVQVQPREGCLPGEPVVDAAVIRSLPAKLRAAQEVFEQTGGLHASALFDADGELFALREDVGRHNALDKLIGHEFLAERTPLTQSILLVSGRVSFELVQKAAVAGISILAAIGAPSSLAVELAVRHGMTIIGFVRGDRFNVYAGVERIHSATEQASVERSVILSGAAPS</sequence>
<evidence type="ECO:0000256" key="3">
    <source>
        <dbReference type="HAMAP-Rule" id="MF_00187"/>
    </source>
</evidence>
<dbReference type="SUPFAM" id="SSF53927">
    <property type="entry name" value="Cytidine deaminase-like"/>
    <property type="match status" value="1"/>
</dbReference>
<keyword evidence="1 3" id="KW-0963">Cytoplasm</keyword>
<protein>
    <recommendedName>
        <fullName evidence="3">Sulfur carrier protein FdhD</fullName>
    </recommendedName>
</protein>
<dbReference type="InterPro" id="IPR016193">
    <property type="entry name" value="Cytidine_deaminase-like"/>
</dbReference>
<dbReference type="AlphaFoldDB" id="A0A5K7X4H1"/>
<dbReference type="GO" id="GO:0097163">
    <property type="term" value="F:sulfur carrier activity"/>
    <property type="evidence" value="ECO:0007669"/>
    <property type="project" value="UniProtKB-UniRule"/>
</dbReference>
<evidence type="ECO:0000256" key="1">
    <source>
        <dbReference type="ARBA" id="ARBA00022490"/>
    </source>
</evidence>
<keyword evidence="2 3" id="KW-0501">Molybdenum cofactor biosynthesis</keyword>
<dbReference type="EMBL" id="AP021861">
    <property type="protein sequence ID" value="BBO31440.1"/>
    <property type="molecule type" value="Genomic_DNA"/>
</dbReference>
<dbReference type="NCBIfam" id="NF001943">
    <property type="entry name" value="PRK00724.1-2"/>
    <property type="match status" value="1"/>
</dbReference>
<feature type="binding site" evidence="3">
    <location>
        <begin position="267"/>
        <end position="272"/>
    </location>
    <ligand>
        <name>Mo-bis(molybdopterin guanine dinucleotide)</name>
        <dbReference type="ChEBI" id="CHEBI:60539"/>
    </ligand>
</feature>
<keyword evidence="5" id="KW-1185">Reference proteome</keyword>
<dbReference type="HAMAP" id="MF_00187">
    <property type="entry name" value="FdhD"/>
    <property type="match status" value="1"/>
</dbReference>
<reference evidence="5" key="1">
    <citation type="submission" date="2019-10" db="EMBL/GenBank/DDBJ databases">
        <title>Lacipirellula parvula gen. nov., sp. nov., representing a lineage of planctomycetes widespread in freshwater anoxic habitats, and description of the family Lacipirellulaceae.</title>
        <authorList>
            <person name="Dedysh S.N."/>
            <person name="Kulichevskaya I.S."/>
            <person name="Beletsky A.V."/>
            <person name="Rakitin A.L."/>
            <person name="Mardanov A.V."/>
            <person name="Ivanova A.A."/>
            <person name="Saltykova V.X."/>
            <person name="Rijpstra W.I.C."/>
            <person name="Sinninghe Damste J.S."/>
            <person name="Ravin N.V."/>
        </authorList>
    </citation>
    <scope>NUCLEOTIDE SEQUENCE [LARGE SCALE GENOMIC DNA]</scope>
    <source>
        <strain evidence="5">PX69</strain>
    </source>
</reference>
<accession>A0A5K7X4H1</accession>
<dbReference type="Pfam" id="PF02634">
    <property type="entry name" value="FdhD-NarQ"/>
    <property type="match status" value="1"/>
</dbReference>
<dbReference type="GO" id="GO:0005737">
    <property type="term" value="C:cytoplasm"/>
    <property type="evidence" value="ECO:0007669"/>
    <property type="project" value="UniProtKB-SubCell"/>
</dbReference>
<feature type="active site" description="Cysteine persulfide intermediate" evidence="3">
    <location>
        <position position="125"/>
    </location>
</feature>
<dbReference type="PANTHER" id="PTHR30592:SF1">
    <property type="entry name" value="SULFUR CARRIER PROTEIN FDHD"/>
    <property type="match status" value="1"/>
</dbReference>
<dbReference type="InterPro" id="IPR003786">
    <property type="entry name" value="FdhD"/>
</dbReference>
<evidence type="ECO:0000256" key="2">
    <source>
        <dbReference type="ARBA" id="ARBA00023150"/>
    </source>
</evidence>